<dbReference type="Proteomes" id="UP000315017">
    <property type="component" value="Chromosome"/>
</dbReference>
<accession>A0A517YCJ0</accession>
<proteinExistence type="predicted"/>
<keyword evidence="1" id="KW-0472">Membrane</keyword>
<dbReference type="EMBL" id="CP036274">
    <property type="protein sequence ID" value="QDU27957.1"/>
    <property type="molecule type" value="Genomic_DNA"/>
</dbReference>
<keyword evidence="3" id="KW-1185">Reference proteome</keyword>
<keyword evidence="1" id="KW-0812">Transmembrane</keyword>
<name>A0A517YCJ0_9BACT</name>
<protein>
    <submittedName>
        <fullName evidence="2">Uncharacterized protein</fullName>
    </submittedName>
</protein>
<evidence type="ECO:0000313" key="3">
    <source>
        <dbReference type="Proteomes" id="UP000315017"/>
    </source>
</evidence>
<feature type="transmembrane region" description="Helical" evidence="1">
    <location>
        <begin position="12"/>
        <end position="36"/>
    </location>
</feature>
<dbReference type="KEGG" id="aagg:ETAA8_30490"/>
<keyword evidence="1" id="KW-1133">Transmembrane helix</keyword>
<dbReference type="AlphaFoldDB" id="A0A517YCJ0"/>
<sequence length="55" mass="6415">MSSHRCNRLANMLQILLQIPLAFMTRLVIDLLFNWWQLVRKQWTPGRAAAESFGA</sequence>
<evidence type="ECO:0000313" key="2">
    <source>
        <dbReference type="EMBL" id="QDU27957.1"/>
    </source>
</evidence>
<organism evidence="2 3">
    <name type="scientific">Anatilimnocola aggregata</name>
    <dbReference type="NCBI Taxonomy" id="2528021"/>
    <lineage>
        <taxon>Bacteria</taxon>
        <taxon>Pseudomonadati</taxon>
        <taxon>Planctomycetota</taxon>
        <taxon>Planctomycetia</taxon>
        <taxon>Pirellulales</taxon>
        <taxon>Pirellulaceae</taxon>
        <taxon>Anatilimnocola</taxon>
    </lineage>
</organism>
<reference evidence="2 3" key="1">
    <citation type="submission" date="2019-02" db="EMBL/GenBank/DDBJ databases">
        <title>Deep-cultivation of Planctomycetes and their phenomic and genomic characterization uncovers novel biology.</title>
        <authorList>
            <person name="Wiegand S."/>
            <person name="Jogler M."/>
            <person name="Boedeker C."/>
            <person name="Pinto D."/>
            <person name="Vollmers J."/>
            <person name="Rivas-Marin E."/>
            <person name="Kohn T."/>
            <person name="Peeters S.H."/>
            <person name="Heuer A."/>
            <person name="Rast P."/>
            <person name="Oberbeckmann S."/>
            <person name="Bunk B."/>
            <person name="Jeske O."/>
            <person name="Meyerdierks A."/>
            <person name="Storesund J.E."/>
            <person name="Kallscheuer N."/>
            <person name="Luecker S."/>
            <person name="Lage O.M."/>
            <person name="Pohl T."/>
            <person name="Merkel B.J."/>
            <person name="Hornburger P."/>
            <person name="Mueller R.-W."/>
            <person name="Bruemmer F."/>
            <person name="Labrenz M."/>
            <person name="Spormann A.M."/>
            <person name="Op den Camp H."/>
            <person name="Overmann J."/>
            <person name="Amann R."/>
            <person name="Jetten M.S.M."/>
            <person name="Mascher T."/>
            <person name="Medema M.H."/>
            <person name="Devos D.P."/>
            <person name="Kaster A.-K."/>
            <person name="Ovreas L."/>
            <person name="Rohde M."/>
            <person name="Galperin M.Y."/>
            <person name="Jogler C."/>
        </authorList>
    </citation>
    <scope>NUCLEOTIDE SEQUENCE [LARGE SCALE GENOMIC DNA]</scope>
    <source>
        <strain evidence="2 3">ETA_A8</strain>
    </source>
</reference>
<evidence type="ECO:0000256" key="1">
    <source>
        <dbReference type="SAM" id="Phobius"/>
    </source>
</evidence>
<gene>
    <name evidence="2" type="ORF">ETAA8_30490</name>
</gene>